<evidence type="ECO:0000313" key="5">
    <source>
        <dbReference type="Proteomes" id="UP000542342"/>
    </source>
</evidence>
<evidence type="ECO:0000259" key="3">
    <source>
        <dbReference type="Pfam" id="PF01156"/>
    </source>
</evidence>
<sequence>MKRKVIIVADPGIDTAFAVALALNDPALEVVGLLPTAGNVTAEQATTNVHVLIDVIDPPRWPRLASALPIRYDFDGLALHGPGGLGGVSFPCALRHTLHPADKMLVELVREFPRQVTLINLGPLTTLAAALERDPALPTVILETVIVGGSWREPGNAGPVSEFHIALDPEAARLVLHSDLHPLLIPLDVTRKLIFSPADLLEMPNPHSRTCQFLRQIVPYGIRASSNLYGIEGFHLKDVLGIVAAVHPDSLTSEAFPIDVETRGQLTRGMTVVDARPNRSSRANARLVTNVSVAEVRHYIQSILRNAA</sequence>
<dbReference type="Gene3D" id="3.90.245.10">
    <property type="entry name" value="Ribonucleoside hydrolase-like"/>
    <property type="match status" value="1"/>
</dbReference>
<dbReference type="AlphaFoldDB" id="A0A7V9ABZ7"/>
<protein>
    <submittedName>
        <fullName evidence="4">Nucleoside hydrolase</fullName>
    </submittedName>
</protein>
<name>A0A7V9ABZ7_9BACT</name>
<gene>
    <name evidence="4" type="ORF">H0921_09940</name>
</gene>
<evidence type="ECO:0000256" key="1">
    <source>
        <dbReference type="ARBA" id="ARBA00022801"/>
    </source>
</evidence>
<dbReference type="Proteomes" id="UP000542342">
    <property type="component" value="Unassembled WGS sequence"/>
</dbReference>
<dbReference type="RefSeq" id="WP_194537918.1">
    <property type="nucleotide sequence ID" value="NZ_JACEFB010000006.1"/>
</dbReference>
<accession>A0A7V9ABZ7</accession>
<reference evidence="4 5" key="1">
    <citation type="submission" date="2020-07" db="EMBL/GenBank/DDBJ databases">
        <title>Thermogemmata thermophila gen. nov., sp. nov., a novel moderate thermophilic planctomycete from a Kamchatka hot spring.</title>
        <authorList>
            <person name="Elcheninov A.G."/>
            <person name="Podosokorskaya O.A."/>
            <person name="Kovaleva O.L."/>
            <person name="Novikov A."/>
            <person name="Bonch-Osmolovskaya E.A."/>
            <person name="Toshchakov S.V."/>
            <person name="Kublanov I.V."/>
        </authorList>
    </citation>
    <scope>NUCLEOTIDE SEQUENCE [LARGE SCALE GENOMIC DNA]</scope>
    <source>
        <strain evidence="4 5">2918</strain>
    </source>
</reference>
<proteinExistence type="predicted"/>
<evidence type="ECO:0000313" key="4">
    <source>
        <dbReference type="EMBL" id="MBA2226479.1"/>
    </source>
</evidence>
<dbReference type="GO" id="GO:0008477">
    <property type="term" value="F:purine nucleosidase activity"/>
    <property type="evidence" value="ECO:0007669"/>
    <property type="project" value="TreeGrafter"/>
</dbReference>
<dbReference type="InterPro" id="IPR023186">
    <property type="entry name" value="IUNH"/>
</dbReference>
<dbReference type="EMBL" id="JACEFB010000006">
    <property type="protein sequence ID" value="MBA2226479.1"/>
    <property type="molecule type" value="Genomic_DNA"/>
</dbReference>
<organism evidence="4 5">
    <name type="scientific">Thermogemmata fonticola</name>
    <dbReference type="NCBI Taxonomy" id="2755323"/>
    <lineage>
        <taxon>Bacteria</taxon>
        <taxon>Pseudomonadati</taxon>
        <taxon>Planctomycetota</taxon>
        <taxon>Planctomycetia</taxon>
        <taxon>Gemmatales</taxon>
        <taxon>Gemmataceae</taxon>
        <taxon>Thermogemmata</taxon>
    </lineage>
</organism>
<dbReference type="InterPro" id="IPR001910">
    <property type="entry name" value="Inosine/uridine_hydrolase_dom"/>
</dbReference>
<keyword evidence="2" id="KW-0326">Glycosidase</keyword>
<dbReference type="SUPFAM" id="SSF53590">
    <property type="entry name" value="Nucleoside hydrolase"/>
    <property type="match status" value="1"/>
</dbReference>
<dbReference type="PANTHER" id="PTHR12304">
    <property type="entry name" value="INOSINE-URIDINE PREFERRING NUCLEOSIDE HYDROLASE"/>
    <property type="match status" value="1"/>
</dbReference>
<dbReference type="InterPro" id="IPR036452">
    <property type="entry name" value="Ribo_hydro-like"/>
</dbReference>
<evidence type="ECO:0000256" key="2">
    <source>
        <dbReference type="ARBA" id="ARBA00023295"/>
    </source>
</evidence>
<comment type="caution">
    <text evidence="4">The sequence shown here is derived from an EMBL/GenBank/DDBJ whole genome shotgun (WGS) entry which is preliminary data.</text>
</comment>
<keyword evidence="1 4" id="KW-0378">Hydrolase</keyword>
<dbReference type="PANTHER" id="PTHR12304:SF4">
    <property type="entry name" value="URIDINE NUCLEOSIDASE"/>
    <property type="match status" value="1"/>
</dbReference>
<dbReference type="GO" id="GO:0005829">
    <property type="term" value="C:cytosol"/>
    <property type="evidence" value="ECO:0007669"/>
    <property type="project" value="TreeGrafter"/>
</dbReference>
<keyword evidence="5" id="KW-1185">Reference proteome</keyword>
<dbReference type="GO" id="GO:0006152">
    <property type="term" value="P:purine nucleoside catabolic process"/>
    <property type="evidence" value="ECO:0007669"/>
    <property type="project" value="TreeGrafter"/>
</dbReference>
<feature type="domain" description="Inosine/uridine-preferring nucleoside hydrolase" evidence="3">
    <location>
        <begin position="5"/>
        <end position="296"/>
    </location>
</feature>
<dbReference type="Pfam" id="PF01156">
    <property type="entry name" value="IU_nuc_hydro"/>
    <property type="match status" value="1"/>
</dbReference>